<dbReference type="KEGG" id="ssck:SPSK_00869"/>
<evidence type="ECO:0000313" key="2">
    <source>
        <dbReference type="EMBL" id="KJR81581.1"/>
    </source>
</evidence>
<comment type="caution">
    <text evidence="2">The sequence shown here is derived from an EMBL/GenBank/DDBJ whole genome shotgun (WGS) entry which is preliminary data.</text>
</comment>
<reference evidence="2 3" key="2">
    <citation type="journal article" date="2015" name="Eukaryot. Cell">
        <title>Asexual propagation of a virulent clone complex in a human and feline outbreak of sporotrichosis.</title>
        <authorList>
            <person name="Teixeira Mde M."/>
            <person name="Rodrigues A.M."/>
            <person name="Tsui C.K."/>
            <person name="de Almeida L.G."/>
            <person name="Van Diepeningen A.D."/>
            <person name="van den Ende B.G."/>
            <person name="Fernandes G.F."/>
            <person name="Kano R."/>
            <person name="Hamelin R.C."/>
            <person name="Lopes-Bezerra L.M."/>
            <person name="Vasconcelos A.T."/>
            <person name="de Hoog S."/>
            <person name="de Camargo Z.P."/>
            <person name="Felipe M.S."/>
        </authorList>
    </citation>
    <scope>NUCLEOTIDE SEQUENCE [LARGE SCALE GENOMIC DNA]</scope>
    <source>
        <strain evidence="2 3">1099-18</strain>
    </source>
</reference>
<dbReference type="VEuPathDB" id="FungiDB:SPSK_00869"/>
<gene>
    <name evidence="2" type="ORF">SPSK_00869</name>
</gene>
<dbReference type="EMBL" id="AXCR01000011">
    <property type="protein sequence ID" value="KJR81581.1"/>
    <property type="molecule type" value="Genomic_DNA"/>
</dbReference>
<organism evidence="2 3">
    <name type="scientific">Sporothrix schenckii 1099-18</name>
    <dbReference type="NCBI Taxonomy" id="1397361"/>
    <lineage>
        <taxon>Eukaryota</taxon>
        <taxon>Fungi</taxon>
        <taxon>Dikarya</taxon>
        <taxon>Ascomycota</taxon>
        <taxon>Pezizomycotina</taxon>
        <taxon>Sordariomycetes</taxon>
        <taxon>Sordariomycetidae</taxon>
        <taxon>Ophiostomatales</taxon>
        <taxon>Ophiostomataceae</taxon>
        <taxon>Sporothrix</taxon>
    </lineage>
</organism>
<protein>
    <submittedName>
        <fullName evidence="2">Uncharacterized protein</fullName>
    </submittedName>
</protein>
<dbReference type="RefSeq" id="XP_016584257.1">
    <property type="nucleotide sequence ID" value="XM_016727815.1"/>
</dbReference>
<reference evidence="2 3" key="1">
    <citation type="journal article" date="2014" name="BMC Genomics">
        <title>Comparative genomics of the major fungal agents of human and animal Sporotrichosis: Sporothrix schenckii and Sporothrix brasiliensis.</title>
        <authorList>
            <person name="Teixeira M.M."/>
            <person name="de Almeida L.G."/>
            <person name="Kubitschek-Barreira P."/>
            <person name="Alves F.L."/>
            <person name="Kioshima E.S."/>
            <person name="Abadio A.K."/>
            <person name="Fernandes L."/>
            <person name="Derengowski L.S."/>
            <person name="Ferreira K.S."/>
            <person name="Souza R.C."/>
            <person name="Ruiz J.C."/>
            <person name="de Andrade N.C."/>
            <person name="Paes H.C."/>
            <person name="Nicola A.M."/>
            <person name="Albuquerque P."/>
            <person name="Gerber A.L."/>
            <person name="Martins V.P."/>
            <person name="Peconick L.D."/>
            <person name="Neto A.V."/>
            <person name="Chaucanez C.B."/>
            <person name="Silva P.A."/>
            <person name="Cunha O.L."/>
            <person name="de Oliveira F.F."/>
            <person name="dos Santos T.C."/>
            <person name="Barros A.L."/>
            <person name="Soares M.A."/>
            <person name="de Oliveira L.M."/>
            <person name="Marini M.M."/>
            <person name="Villalobos-Duno H."/>
            <person name="Cunha M.M."/>
            <person name="de Hoog S."/>
            <person name="da Silveira J.F."/>
            <person name="Henrissat B."/>
            <person name="Nino-Vega G.A."/>
            <person name="Cisalpino P.S."/>
            <person name="Mora-Montes H.M."/>
            <person name="Almeida S.R."/>
            <person name="Stajich J.E."/>
            <person name="Lopes-Bezerra L.M."/>
            <person name="Vasconcelos A.T."/>
            <person name="Felipe M.S."/>
        </authorList>
    </citation>
    <scope>NUCLEOTIDE SEQUENCE [LARGE SCALE GENOMIC DNA]</scope>
    <source>
        <strain evidence="2 3">1099-18</strain>
    </source>
</reference>
<name>A0A0F2M0A5_SPOSC</name>
<sequence>MPGLLRGEHNADRELRRLPRPRLRLPQAQSHWPGQYGQTLRRLPPHSSDGGCWPPHDEVVDGWAGSLAAAALFGATRAIASGHQQRKRQWLQQSLPAELSVGHHIALHPEPGPTLQLAHRRHRLPSRLSPGASPDADVHRRSSGRRPYSSCPLRNGCYRHGRRPQPGVVAVPAQEETYASMDSATTSAIPVAIPQSQSTTTTTTATMTTTTEATSRPQTAPPEPVLWQIVTRPVESGRHDDTPALQRNRLFLWHGPFLPRHPQRHTTRR</sequence>
<evidence type="ECO:0000313" key="3">
    <source>
        <dbReference type="Proteomes" id="UP000033710"/>
    </source>
</evidence>
<dbReference type="GeneID" id="27663092"/>
<accession>A0A0F2M0A5</accession>
<proteinExistence type="predicted"/>
<evidence type="ECO:0000256" key="1">
    <source>
        <dbReference type="SAM" id="MobiDB-lite"/>
    </source>
</evidence>
<dbReference type="AlphaFoldDB" id="A0A0F2M0A5"/>
<dbReference type="Proteomes" id="UP000033710">
    <property type="component" value="Unassembled WGS sequence"/>
</dbReference>
<feature type="region of interest" description="Disordered" evidence="1">
    <location>
        <begin position="125"/>
        <end position="159"/>
    </location>
</feature>